<keyword evidence="2" id="KW-0808">Transferase</keyword>
<accession>A0ABQ1EY56</accession>
<dbReference type="RefSeq" id="WP_229757749.1">
    <property type="nucleotide sequence ID" value="NZ_BMHE01000023.1"/>
</dbReference>
<keyword evidence="2" id="KW-0548">Nucleotidyltransferase</keyword>
<dbReference type="GO" id="GO:0003964">
    <property type="term" value="F:RNA-directed DNA polymerase activity"/>
    <property type="evidence" value="ECO:0007669"/>
    <property type="project" value="UniProtKB-KW"/>
</dbReference>
<dbReference type="PROSITE" id="PS50878">
    <property type="entry name" value="RT_POL"/>
    <property type="match status" value="1"/>
</dbReference>
<proteinExistence type="predicted"/>
<gene>
    <name evidence="2" type="ORF">GCM10008018_41880</name>
</gene>
<dbReference type="EMBL" id="BMHE01000023">
    <property type="protein sequence ID" value="GFZ91212.1"/>
    <property type="molecule type" value="Genomic_DNA"/>
</dbReference>
<evidence type="ECO:0000259" key="1">
    <source>
        <dbReference type="PROSITE" id="PS50878"/>
    </source>
</evidence>
<dbReference type="Pfam" id="PF00078">
    <property type="entry name" value="RVT_1"/>
    <property type="match status" value="1"/>
</dbReference>
<reference evidence="3" key="1">
    <citation type="journal article" date="2019" name="Int. J. Syst. Evol. Microbiol.">
        <title>The Global Catalogue of Microorganisms (GCM) 10K type strain sequencing project: providing services to taxonomists for standard genome sequencing and annotation.</title>
        <authorList>
            <consortium name="The Broad Institute Genomics Platform"/>
            <consortium name="The Broad Institute Genome Sequencing Center for Infectious Disease"/>
            <person name="Wu L."/>
            <person name="Ma J."/>
        </authorList>
    </citation>
    <scope>NUCLEOTIDE SEQUENCE [LARGE SCALE GENOMIC DNA]</scope>
    <source>
        <strain evidence="3">CGMCC 1.15043</strain>
    </source>
</reference>
<dbReference type="InterPro" id="IPR043502">
    <property type="entry name" value="DNA/RNA_pol_sf"/>
</dbReference>
<dbReference type="SUPFAM" id="SSF56672">
    <property type="entry name" value="DNA/RNA polymerases"/>
    <property type="match status" value="1"/>
</dbReference>
<dbReference type="PANTHER" id="PTHR34047">
    <property type="entry name" value="NUCLEAR INTRON MATURASE 1, MITOCHONDRIAL-RELATED"/>
    <property type="match status" value="1"/>
</dbReference>
<name>A0ABQ1EY56_9BACL</name>
<dbReference type="NCBIfam" id="TIGR04416">
    <property type="entry name" value="group_II_RT_mat"/>
    <property type="match status" value="1"/>
</dbReference>
<dbReference type="InterPro" id="IPR000477">
    <property type="entry name" value="RT_dom"/>
</dbReference>
<dbReference type="Proteomes" id="UP000615455">
    <property type="component" value="Unassembled WGS sequence"/>
</dbReference>
<evidence type="ECO:0000313" key="2">
    <source>
        <dbReference type="EMBL" id="GFZ91212.1"/>
    </source>
</evidence>
<feature type="domain" description="Reverse transcriptase" evidence="1">
    <location>
        <begin position="66"/>
        <end position="305"/>
    </location>
</feature>
<dbReference type="CDD" id="cd01651">
    <property type="entry name" value="RT_G2_intron"/>
    <property type="match status" value="1"/>
</dbReference>
<dbReference type="PANTHER" id="PTHR34047:SF8">
    <property type="entry name" value="PROTEIN YKFC"/>
    <property type="match status" value="1"/>
</dbReference>
<sequence length="337" mass="39264">METKLARIAEIAKARPQERFTALAHLVNKQMLMDSHTKLPADKATGIDKVTKDAYGEQLEENLDDLIARMKRNAYKPQASRRTYIPKDKKSMRPLGIPSYEDKIVQHGINQILQAIYEQDFMEYSFGFRPGRSQHDAIRALDRIIMKEPIRYVVDADIRGFFNHMDHEWMMKFLAHRLADPNLLRLIKKFLKAGIQEDGELKPTDEGTPQGGIISPILSNIYLHYALDLWFEVTVKRECVGRAEMVRYADDFVCCFEQEKDAKRFYEALVVRLNTFGLEIAEEKTKIIRFGRQSEVACKEVGLKKPETFRLPRVYALLGQREEWALKTHEENERKEI</sequence>
<dbReference type="InterPro" id="IPR030931">
    <property type="entry name" value="Group_II_RT_mat"/>
</dbReference>
<protein>
    <submittedName>
        <fullName evidence="2">Group II intron reverse transcriptase/maturase</fullName>
    </submittedName>
</protein>
<dbReference type="InterPro" id="IPR051083">
    <property type="entry name" value="GrpII_Intron_Splice-Mob/Def"/>
</dbReference>
<evidence type="ECO:0000313" key="3">
    <source>
        <dbReference type="Proteomes" id="UP000615455"/>
    </source>
</evidence>
<keyword evidence="3" id="KW-1185">Reference proteome</keyword>
<keyword evidence="2" id="KW-0695">RNA-directed DNA polymerase</keyword>
<organism evidence="2 3">
    <name type="scientific">Paenibacillus marchantiophytorum</name>
    <dbReference type="NCBI Taxonomy" id="1619310"/>
    <lineage>
        <taxon>Bacteria</taxon>
        <taxon>Bacillati</taxon>
        <taxon>Bacillota</taxon>
        <taxon>Bacilli</taxon>
        <taxon>Bacillales</taxon>
        <taxon>Paenibacillaceae</taxon>
        <taxon>Paenibacillus</taxon>
    </lineage>
</organism>
<comment type="caution">
    <text evidence="2">The sequence shown here is derived from an EMBL/GenBank/DDBJ whole genome shotgun (WGS) entry which is preliminary data.</text>
</comment>